<dbReference type="Pfam" id="PF04151">
    <property type="entry name" value="PPC"/>
    <property type="match status" value="1"/>
</dbReference>
<dbReference type="GO" id="GO:0020037">
    <property type="term" value="F:heme binding"/>
    <property type="evidence" value="ECO:0007669"/>
    <property type="project" value="InterPro"/>
</dbReference>
<dbReference type="InterPro" id="IPR036909">
    <property type="entry name" value="Cyt_c-like_dom_sf"/>
</dbReference>
<dbReference type="Gene3D" id="1.10.760.10">
    <property type="entry name" value="Cytochrome c-like domain"/>
    <property type="match status" value="1"/>
</dbReference>
<dbReference type="SUPFAM" id="SSF89260">
    <property type="entry name" value="Collagen-binding domain"/>
    <property type="match status" value="1"/>
</dbReference>
<gene>
    <name evidence="3" type="ORF">AVDCRST_MAG63-4115</name>
</gene>
<evidence type="ECO:0000313" key="3">
    <source>
        <dbReference type="EMBL" id="CAA9287512.1"/>
    </source>
</evidence>
<sequence>MKKRPTLSRSSAWSAVASLLGFCALPALAQTPTISALFPAGAKAGETVEVSVRGGNLAGAKRIVVIGPEGVTAELNLADVQVDESSKPLFQQKCQQCHEVRSPANRTLTPEQWAATVDRMINQRSAPINKEERDKIVVYLQSSARAGQVTAKIQVAPNAVPGKREIRLMTDKGASTAWPFEVSTLPEATAQEPNSEPAQPQKVTLPVLVNGTIAKDADRDYFAFDAKKGQHLTFNLKGFRLNEQSQTFFNPVLYLYDAGGKVLAKSHGYFDFDPVIDWTAPADGTYTLLVRDLLWNGSPASVYRLAMGELPYDTALSPPGGRPGASVSVTMMGALGGGQAVAVQLPTGADGITMVPTPAGEAPFLVRDLPDGGGPLGLVGPAVPLPALFRGKITQARQADVFRVLVKNGGTGLQLYARRLRSPLQARLRILDAKNNEKRVVVADGARDIVLNDAFPAPGEYLVEVSDADNKYGPNFVYCLEALDGQPDFSLEASPDNISIGPGGTRALLVRATRRHRVSGPITLTIPNLPPGVTATPAVIPPDDDKAIILLSAAPGAASDLRVAAVDGALTLEGGGGIVRRAQPMEIYDMNNQPRLMARSSFVVAVAAEPPPFTVTLDTSTLTLSPNQEADVKVTIQRREGFKGDVSLSVPAAPPGIEVRNLRNIPPQESEAILRIRANGGARFLSERPLKDLPPMWFAITGSGGGVTLSSAPLIVVGQEKTAKTP</sequence>
<protein>
    <recommendedName>
        <fullName evidence="2">Peptidase C-terminal archaeal/bacterial domain-containing protein</fullName>
    </recommendedName>
</protein>
<evidence type="ECO:0000256" key="1">
    <source>
        <dbReference type="SAM" id="SignalP"/>
    </source>
</evidence>
<feature type="chain" id="PRO_5026851375" description="Peptidase C-terminal archaeal/bacterial domain-containing protein" evidence="1">
    <location>
        <begin position="30"/>
        <end position="726"/>
    </location>
</feature>
<keyword evidence="1" id="KW-0732">Signal</keyword>
<organism evidence="3">
    <name type="scientific">uncultured Armatimonadetes bacterium</name>
    <dbReference type="NCBI Taxonomy" id="157466"/>
    <lineage>
        <taxon>Bacteria</taxon>
        <taxon>Bacillati</taxon>
        <taxon>Armatimonadota</taxon>
        <taxon>environmental samples</taxon>
    </lineage>
</organism>
<feature type="domain" description="Peptidase C-terminal archaeal/bacterial" evidence="2">
    <location>
        <begin position="218"/>
        <end position="291"/>
    </location>
</feature>
<dbReference type="GO" id="GO:0009055">
    <property type="term" value="F:electron transfer activity"/>
    <property type="evidence" value="ECO:0007669"/>
    <property type="project" value="InterPro"/>
</dbReference>
<evidence type="ECO:0000259" key="2">
    <source>
        <dbReference type="Pfam" id="PF04151"/>
    </source>
</evidence>
<proteinExistence type="predicted"/>
<dbReference type="SUPFAM" id="SSF46626">
    <property type="entry name" value="Cytochrome c"/>
    <property type="match status" value="1"/>
</dbReference>
<dbReference type="AlphaFoldDB" id="A0A6J4JUD3"/>
<dbReference type="EMBL" id="CADCTO010000561">
    <property type="protein sequence ID" value="CAA9287512.1"/>
    <property type="molecule type" value="Genomic_DNA"/>
</dbReference>
<reference evidence="3" key="1">
    <citation type="submission" date="2020-02" db="EMBL/GenBank/DDBJ databases">
        <authorList>
            <person name="Meier V. D."/>
        </authorList>
    </citation>
    <scope>NUCLEOTIDE SEQUENCE</scope>
    <source>
        <strain evidence="3">AVDCRST_MAG63</strain>
    </source>
</reference>
<dbReference type="Gene3D" id="2.60.120.380">
    <property type="match status" value="1"/>
</dbReference>
<dbReference type="InterPro" id="IPR007280">
    <property type="entry name" value="Peptidase_C_arc/bac"/>
</dbReference>
<feature type="signal peptide" evidence="1">
    <location>
        <begin position="1"/>
        <end position="29"/>
    </location>
</feature>
<name>A0A6J4JUD3_9BACT</name>
<accession>A0A6J4JUD3</accession>